<proteinExistence type="predicted"/>
<feature type="domain" description="Carboxymuconolactone decarboxylase-like" evidence="1">
    <location>
        <begin position="59"/>
        <end position="121"/>
    </location>
</feature>
<protein>
    <submittedName>
        <fullName evidence="2">Carboxymuconolactone decarboxylase</fullName>
    </submittedName>
</protein>
<dbReference type="PANTHER" id="PTHR34846:SF5">
    <property type="entry name" value="CARBOXYMUCONOLACTONE DECARBOXYLASE-LIKE DOMAIN-CONTAINING PROTEIN"/>
    <property type="match status" value="1"/>
</dbReference>
<organism evidence="2 3">
    <name type="scientific">Acidovorax cavernicola</name>
    <dbReference type="NCBI Taxonomy" id="1675792"/>
    <lineage>
        <taxon>Bacteria</taxon>
        <taxon>Pseudomonadati</taxon>
        <taxon>Pseudomonadota</taxon>
        <taxon>Betaproteobacteria</taxon>
        <taxon>Burkholderiales</taxon>
        <taxon>Comamonadaceae</taxon>
        <taxon>Acidovorax</taxon>
    </lineage>
</organism>
<reference evidence="2 3" key="1">
    <citation type="submission" date="2018-09" db="EMBL/GenBank/DDBJ databases">
        <title>Acidovorax cavernicola nov. sp. isolated from Gruta de las Maravillas (Aracena, Spain).</title>
        <authorList>
            <person name="Jurado V."/>
            <person name="Gutierrez-Patricio S."/>
            <person name="Gonzalez-Pimentel J.L."/>
            <person name="Miller A.Z."/>
            <person name="Laiz L."/>
            <person name="Saiz-Jimenez C."/>
        </authorList>
    </citation>
    <scope>NUCLEOTIDE SEQUENCE [LARGE SCALE GENOMIC DNA]</scope>
    <source>
        <strain evidence="2 3">1011MAR4D40.2</strain>
    </source>
</reference>
<dbReference type="GO" id="GO:0051920">
    <property type="term" value="F:peroxiredoxin activity"/>
    <property type="evidence" value="ECO:0007669"/>
    <property type="project" value="InterPro"/>
</dbReference>
<dbReference type="Pfam" id="PF02627">
    <property type="entry name" value="CMD"/>
    <property type="match status" value="1"/>
</dbReference>
<dbReference type="SUPFAM" id="SSF69118">
    <property type="entry name" value="AhpD-like"/>
    <property type="match status" value="1"/>
</dbReference>
<sequence length="200" mass="21927">MKGITVALSTPKSLDPQRAPRIAPLQPPYPDAIGTLLTRMTPPQAPEVLSLFKVMAANPALAERTLDLGRYLLGRHAAIDLRDRELVILRVCARCGAEYEWGVHWTGFADAAGLGEAERRATASMNGDLALLAPKDALVIAMVDQLHDTGDIDDALWEALNAHWTHAQLLELMMLAGWYHAVSYVCNAARVPLEAWAARW</sequence>
<dbReference type="OrthoDB" id="4704294at2"/>
<dbReference type="InterPro" id="IPR029032">
    <property type="entry name" value="AhpD-like"/>
</dbReference>
<dbReference type="AlphaFoldDB" id="A0A9X8D809"/>
<gene>
    <name evidence="2" type="ORF">D3H34_08210</name>
</gene>
<evidence type="ECO:0000313" key="3">
    <source>
        <dbReference type="Proteomes" id="UP000265619"/>
    </source>
</evidence>
<dbReference type="Gene3D" id="1.20.1290.10">
    <property type="entry name" value="AhpD-like"/>
    <property type="match status" value="1"/>
</dbReference>
<name>A0A9X8D809_9BURK</name>
<dbReference type="Proteomes" id="UP000265619">
    <property type="component" value="Unassembled WGS sequence"/>
</dbReference>
<dbReference type="InterPro" id="IPR003779">
    <property type="entry name" value="CMD-like"/>
</dbReference>
<comment type="caution">
    <text evidence="2">The sequence shown here is derived from an EMBL/GenBank/DDBJ whole genome shotgun (WGS) entry which is preliminary data.</text>
</comment>
<evidence type="ECO:0000313" key="2">
    <source>
        <dbReference type="EMBL" id="RIX82820.1"/>
    </source>
</evidence>
<evidence type="ECO:0000259" key="1">
    <source>
        <dbReference type="Pfam" id="PF02627"/>
    </source>
</evidence>
<dbReference type="EMBL" id="QXMN01000006">
    <property type="protein sequence ID" value="RIX82820.1"/>
    <property type="molecule type" value="Genomic_DNA"/>
</dbReference>
<dbReference type="PANTHER" id="PTHR34846">
    <property type="entry name" value="4-CARBOXYMUCONOLACTONE DECARBOXYLASE FAMILY PROTEIN (AFU_ORTHOLOGUE AFUA_6G11590)"/>
    <property type="match status" value="1"/>
</dbReference>
<accession>A0A9X8D809</accession>
<keyword evidence="3" id="KW-1185">Reference proteome</keyword>